<reference evidence="2 3" key="1">
    <citation type="submission" date="2015-10" db="EMBL/GenBank/DDBJ databases">
        <title>Draft genome sequence of Novosphingobium fuchskuhlense DSM 25065 isolated from a surface water sample of the southwest basin of Lake Grosse Fuchskuhle.</title>
        <authorList>
            <person name="Ruckert C."/>
            <person name="Winkler A."/>
            <person name="Glaeser J."/>
            <person name="Grossart H.-P."/>
            <person name="Kalinowski J."/>
            <person name="Glaeser S."/>
        </authorList>
    </citation>
    <scope>NUCLEOTIDE SEQUENCE [LARGE SCALE GENOMIC DNA]</scope>
    <source>
        <strain evidence="2 3">FNE08-7</strain>
    </source>
</reference>
<keyword evidence="1" id="KW-0472">Membrane</keyword>
<accession>A0A124JV39</accession>
<name>A0A124JV39_9SPHN</name>
<dbReference type="Proteomes" id="UP000058012">
    <property type="component" value="Unassembled WGS sequence"/>
</dbReference>
<gene>
    <name evidence="2" type="ORF">AQZ52_08835</name>
</gene>
<dbReference type="EMBL" id="LLZS01000006">
    <property type="protein sequence ID" value="KUR71882.1"/>
    <property type="molecule type" value="Genomic_DNA"/>
</dbReference>
<evidence type="ECO:0000313" key="2">
    <source>
        <dbReference type="EMBL" id="KUR71882.1"/>
    </source>
</evidence>
<dbReference type="OrthoDB" id="7206724at2"/>
<keyword evidence="1" id="KW-0812">Transmembrane</keyword>
<organism evidence="2 3">
    <name type="scientific">Novosphingobium fuchskuhlense</name>
    <dbReference type="NCBI Taxonomy" id="1117702"/>
    <lineage>
        <taxon>Bacteria</taxon>
        <taxon>Pseudomonadati</taxon>
        <taxon>Pseudomonadota</taxon>
        <taxon>Alphaproteobacteria</taxon>
        <taxon>Sphingomonadales</taxon>
        <taxon>Sphingomonadaceae</taxon>
        <taxon>Novosphingobium</taxon>
    </lineage>
</organism>
<keyword evidence="3" id="KW-1185">Reference proteome</keyword>
<dbReference type="AlphaFoldDB" id="A0A124JV39"/>
<sequence>MLAIEALILLRAGRPAIDVALLLLPGACMMLALRAALVGASWPWIAMPLAASFPVHLADLLRRGKRH</sequence>
<comment type="caution">
    <text evidence="2">The sequence shown here is derived from an EMBL/GenBank/DDBJ whole genome shotgun (WGS) entry which is preliminary data.</text>
</comment>
<evidence type="ECO:0000313" key="3">
    <source>
        <dbReference type="Proteomes" id="UP000058012"/>
    </source>
</evidence>
<dbReference type="STRING" id="1117702.AQZ52_08835"/>
<feature type="transmembrane region" description="Helical" evidence="1">
    <location>
        <begin position="16"/>
        <end position="36"/>
    </location>
</feature>
<proteinExistence type="predicted"/>
<protein>
    <submittedName>
        <fullName evidence="2">Uncharacterized protein</fullName>
    </submittedName>
</protein>
<keyword evidence="1" id="KW-1133">Transmembrane helix</keyword>
<evidence type="ECO:0000256" key="1">
    <source>
        <dbReference type="SAM" id="Phobius"/>
    </source>
</evidence>